<keyword evidence="11" id="KW-1185">Reference proteome</keyword>
<evidence type="ECO:0000256" key="1">
    <source>
        <dbReference type="ARBA" id="ARBA00004651"/>
    </source>
</evidence>
<dbReference type="InterPro" id="IPR011527">
    <property type="entry name" value="ABC1_TM_dom"/>
</dbReference>
<dbReference type="Proteomes" id="UP001250932">
    <property type="component" value="Unassembled WGS sequence"/>
</dbReference>
<reference evidence="10 11" key="1">
    <citation type="journal article" date="2023" name="ISME J.">
        <title>Cultivation and genomic characterization of novel and ubiquitous marine nitrite-oxidizing bacteria from the Nitrospirales.</title>
        <authorList>
            <person name="Mueller A.J."/>
            <person name="Daebeler A."/>
            <person name="Herbold C.W."/>
            <person name="Kirkegaard R.H."/>
            <person name="Daims H."/>
        </authorList>
    </citation>
    <scope>NUCLEOTIDE SEQUENCE [LARGE SCALE GENOMIC DNA]</scope>
    <source>
        <strain evidence="10 11">EB</strain>
    </source>
</reference>
<feature type="transmembrane region" description="Helical" evidence="7">
    <location>
        <begin position="28"/>
        <end position="50"/>
    </location>
</feature>
<dbReference type="EMBL" id="JAQOUE010000001">
    <property type="protein sequence ID" value="MDT7041591.1"/>
    <property type="molecule type" value="Genomic_DNA"/>
</dbReference>
<keyword evidence="3" id="KW-0547">Nucleotide-binding</keyword>
<dbReference type="Gene3D" id="1.20.1560.10">
    <property type="entry name" value="ABC transporter type 1, transmembrane domain"/>
    <property type="match status" value="1"/>
</dbReference>
<evidence type="ECO:0000256" key="7">
    <source>
        <dbReference type="SAM" id="Phobius"/>
    </source>
</evidence>
<keyword evidence="2 7" id="KW-0812">Transmembrane</keyword>
<dbReference type="SMART" id="SM00382">
    <property type="entry name" value="AAA"/>
    <property type="match status" value="1"/>
</dbReference>
<evidence type="ECO:0000256" key="3">
    <source>
        <dbReference type="ARBA" id="ARBA00022741"/>
    </source>
</evidence>
<dbReference type="Pfam" id="PF00005">
    <property type="entry name" value="ABC_tran"/>
    <property type="match status" value="1"/>
</dbReference>
<keyword evidence="4 10" id="KW-0067">ATP-binding</keyword>
<dbReference type="RefSeq" id="WP_313831940.1">
    <property type="nucleotide sequence ID" value="NZ_JAQOUE010000001.1"/>
</dbReference>
<keyword evidence="5 7" id="KW-1133">Transmembrane helix</keyword>
<dbReference type="PROSITE" id="PS50929">
    <property type="entry name" value="ABC_TM1F"/>
    <property type="match status" value="1"/>
</dbReference>
<dbReference type="InterPro" id="IPR027417">
    <property type="entry name" value="P-loop_NTPase"/>
</dbReference>
<gene>
    <name evidence="10" type="ORF">PPG34_04465</name>
</gene>
<dbReference type="Gene3D" id="3.40.50.300">
    <property type="entry name" value="P-loop containing nucleotide triphosphate hydrolases"/>
    <property type="match status" value="1"/>
</dbReference>
<feature type="domain" description="ABC transporter" evidence="8">
    <location>
        <begin position="356"/>
        <end position="596"/>
    </location>
</feature>
<dbReference type="SUPFAM" id="SSF90123">
    <property type="entry name" value="ABC transporter transmembrane region"/>
    <property type="match status" value="1"/>
</dbReference>
<dbReference type="InterPro" id="IPR003593">
    <property type="entry name" value="AAA+_ATPase"/>
</dbReference>
<protein>
    <submittedName>
        <fullName evidence="10">ABC transporter ATP-binding protein</fullName>
    </submittedName>
</protein>
<evidence type="ECO:0000313" key="11">
    <source>
        <dbReference type="Proteomes" id="UP001250932"/>
    </source>
</evidence>
<evidence type="ECO:0000313" key="10">
    <source>
        <dbReference type="EMBL" id="MDT7041591.1"/>
    </source>
</evidence>
<keyword evidence="6 7" id="KW-0472">Membrane</keyword>
<dbReference type="GO" id="GO:0005524">
    <property type="term" value="F:ATP binding"/>
    <property type="evidence" value="ECO:0007669"/>
    <property type="project" value="UniProtKB-KW"/>
</dbReference>
<dbReference type="InterPro" id="IPR036640">
    <property type="entry name" value="ABC1_TM_sf"/>
</dbReference>
<feature type="transmembrane region" description="Helical" evidence="7">
    <location>
        <begin position="176"/>
        <end position="194"/>
    </location>
</feature>
<organism evidence="10 11">
    <name type="scientific">Candidatus Nitronereus thalassa</name>
    <dbReference type="NCBI Taxonomy" id="3020898"/>
    <lineage>
        <taxon>Bacteria</taxon>
        <taxon>Pseudomonadati</taxon>
        <taxon>Nitrospirota</taxon>
        <taxon>Nitrospiria</taxon>
        <taxon>Nitrospirales</taxon>
        <taxon>Nitrospiraceae</taxon>
        <taxon>Candidatus Nitronereus</taxon>
    </lineage>
</organism>
<dbReference type="PROSITE" id="PS50893">
    <property type="entry name" value="ABC_TRANSPORTER_2"/>
    <property type="match status" value="1"/>
</dbReference>
<accession>A0ABU3K5D1</accession>
<evidence type="ECO:0000259" key="9">
    <source>
        <dbReference type="PROSITE" id="PS50929"/>
    </source>
</evidence>
<evidence type="ECO:0000256" key="2">
    <source>
        <dbReference type="ARBA" id="ARBA00022692"/>
    </source>
</evidence>
<dbReference type="SUPFAM" id="SSF52540">
    <property type="entry name" value="P-loop containing nucleoside triphosphate hydrolases"/>
    <property type="match status" value="1"/>
</dbReference>
<proteinExistence type="predicted"/>
<dbReference type="InterPro" id="IPR039421">
    <property type="entry name" value="Type_1_exporter"/>
</dbReference>
<feature type="domain" description="ABC transmembrane type-1" evidence="9">
    <location>
        <begin position="30"/>
        <end position="321"/>
    </location>
</feature>
<name>A0ABU3K5D1_9BACT</name>
<evidence type="ECO:0000259" key="8">
    <source>
        <dbReference type="PROSITE" id="PS50893"/>
    </source>
</evidence>
<evidence type="ECO:0000256" key="5">
    <source>
        <dbReference type="ARBA" id="ARBA00022989"/>
    </source>
</evidence>
<comment type="subcellular location">
    <subcellularLocation>
        <location evidence="1">Cell membrane</location>
        <topology evidence="1">Multi-pass membrane protein</topology>
    </subcellularLocation>
</comment>
<evidence type="ECO:0000256" key="4">
    <source>
        <dbReference type="ARBA" id="ARBA00022840"/>
    </source>
</evidence>
<dbReference type="PANTHER" id="PTHR43394">
    <property type="entry name" value="ATP-DEPENDENT PERMEASE MDL1, MITOCHONDRIAL"/>
    <property type="match status" value="1"/>
</dbReference>
<dbReference type="PANTHER" id="PTHR43394:SF1">
    <property type="entry name" value="ATP-BINDING CASSETTE SUB-FAMILY B MEMBER 10, MITOCHONDRIAL"/>
    <property type="match status" value="1"/>
</dbReference>
<sequence length="602" mass="67963">MTPKTSAHTLAQNLFRALRFVWDSGRGWTLASAALLVVQGLLPLAMLYLIKLVIDSVTANLSSSNPSAGLYEVIFLLSLLGVVAVASTACSILKSFVHTGQAQAVTDYMSSILHAKSVDVDLEYYEEPQYYNTLHRAQREASSRPTRILSALFDTGQNGISLIAIGALLFWFHWGILFVLIGTALPIVFVRLRYGKKLYAWQKGTTPAERESWYLNLMLTRDTHAKEIRLFDLGKLFIDRFRNLREGIRRERLSLEGRRSIAELVAHSSSVAAAIGVNIFFAYQTLLGFLTLGDLVMYFQAVQRGAGFLQSLMMNLAYLYESNLFLTHLYDFLDIQPKAVEPQRPQAIHRPLQQGIVFDHVKFDYPSGTRKVLEDISLTIRPGEHIALVGENGAGKTTLVKLLARLYDPSAGRITIDGVDLRDLKPAELRKEISVVFQDFAKYHFTARENIWLGNTLLPRDTDQVIDAARMAGIDSALRRLPKGYDTILGRWFEGGEELSIGEWQKIAIARAFLRDAQIVILDEPTSAMDAKAEYELFQHFHELTKGRTAILISHRLSTVKMVDRIYVLEDGRILESGHHNDLLERDGEYAKMFSLQAQYYR</sequence>
<evidence type="ECO:0000256" key="6">
    <source>
        <dbReference type="ARBA" id="ARBA00023136"/>
    </source>
</evidence>
<comment type="caution">
    <text evidence="10">The sequence shown here is derived from an EMBL/GenBank/DDBJ whole genome shotgun (WGS) entry which is preliminary data.</text>
</comment>
<dbReference type="InterPro" id="IPR003439">
    <property type="entry name" value="ABC_transporter-like_ATP-bd"/>
</dbReference>
<feature type="transmembrane region" description="Helical" evidence="7">
    <location>
        <begin position="70"/>
        <end position="93"/>
    </location>
</feature>